<dbReference type="Proteomes" id="UP000029224">
    <property type="component" value="Unassembled WGS sequence"/>
</dbReference>
<dbReference type="GO" id="GO:0000155">
    <property type="term" value="F:phosphorelay sensor kinase activity"/>
    <property type="evidence" value="ECO:0007669"/>
    <property type="project" value="InterPro"/>
</dbReference>
<dbReference type="InterPro" id="IPR036097">
    <property type="entry name" value="HisK_dim/P_sf"/>
</dbReference>
<name>A0A090T4R2_9VIBR</name>
<dbReference type="AlphaFoldDB" id="A0A090T4R2"/>
<reference evidence="3 4" key="1">
    <citation type="submission" date="2014-09" db="EMBL/GenBank/DDBJ databases">
        <title>Vibrio maritimus JCM 19240. (C210) whole genome shotgun sequence.</title>
        <authorList>
            <person name="Sawabe T."/>
            <person name="Meirelles P."/>
            <person name="Nakanishi M."/>
            <person name="Sayaka M."/>
            <person name="Hattori M."/>
            <person name="Ohkuma M."/>
        </authorList>
    </citation>
    <scope>NUCLEOTIDE SEQUENCE [LARGE SCALE GENOMIC DNA]</scope>
    <source>
        <strain evidence="3 4">JCM 19240</strain>
    </source>
</reference>
<dbReference type="OrthoDB" id="1931120at2"/>
<dbReference type="CDD" id="cd00082">
    <property type="entry name" value="HisKA"/>
    <property type="match status" value="1"/>
</dbReference>
<keyword evidence="3" id="KW-0418">Kinase</keyword>
<dbReference type="EMBL" id="BBMT01000003">
    <property type="protein sequence ID" value="GAL33759.1"/>
    <property type="molecule type" value="Genomic_DNA"/>
</dbReference>
<comment type="caution">
    <text evidence="3">The sequence shown here is derived from an EMBL/GenBank/DDBJ whole genome shotgun (WGS) entry which is preliminary data.</text>
</comment>
<sequence>MPVKVHGQINGFIMLRQKPHQASPDSTAIQFVISTAFALATTIRSAQLSLSLDSPSQREIQLEQSVRQHNKGIKEMLQNLEKAQNYQVEVEKMEALGKLVAGVAHEVNTPLGVAMTSVSIVEEQIKKLETAYRNQQLDESVFIEFLDSSIPAVDMTNTNLERAALLVQQFKQTSDNEGHGEAEVVAFKPLCEELITSIAPLYQPTTSSL</sequence>
<keyword evidence="4" id="KW-1185">Reference proteome</keyword>
<reference evidence="3 4" key="2">
    <citation type="submission" date="2014-09" db="EMBL/GenBank/DDBJ databases">
        <authorList>
            <consortium name="NBRP consortium"/>
            <person name="Sawabe T."/>
            <person name="Meirelles P."/>
            <person name="Nakanishi M."/>
            <person name="Sayaka M."/>
            <person name="Hattori M."/>
            <person name="Ohkuma M."/>
        </authorList>
    </citation>
    <scope>NUCLEOTIDE SEQUENCE [LARGE SCALE GENOMIC DNA]</scope>
    <source>
        <strain evidence="3 4">JCM 19240</strain>
    </source>
</reference>
<evidence type="ECO:0000313" key="4">
    <source>
        <dbReference type="Proteomes" id="UP000029224"/>
    </source>
</evidence>
<dbReference type="EC" id="2.7.13.3" evidence="2"/>
<protein>
    <recommendedName>
        <fullName evidence="2">histidine kinase</fullName>
        <ecNumber evidence="2">2.7.13.3</ecNumber>
    </recommendedName>
</protein>
<dbReference type="InterPro" id="IPR003661">
    <property type="entry name" value="HisK_dim/P_dom"/>
</dbReference>
<dbReference type="Gene3D" id="1.10.287.130">
    <property type="match status" value="1"/>
</dbReference>
<comment type="catalytic activity">
    <reaction evidence="1">
        <text>ATP + protein L-histidine = ADP + protein N-phospho-L-histidine.</text>
        <dbReference type="EC" id="2.7.13.3"/>
    </reaction>
</comment>
<evidence type="ECO:0000256" key="1">
    <source>
        <dbReference type="ARBA" id="ARBA00000085"/>
    </source>
</evidence>
<proteinExistence type="predicted"/>
<gene>
    <name evidence="3" type="ORF">JCM19240_2455</name>
</gene>
<dbReference type="SUPFAM" id="SSF47384">
    <property type="entry name" value="Homodimeric domain of signal transducing histidine kinase"/>
    <property type="match status" value="1"/>
</dbReference>
<evidence type="ECO:0000313" key="3">
    <source>
        <dbReference type="EMBL" id="GAL33759.1"/>
    </source>
</evidence>
<accession>A0A090T4R2</accession>
<evidence type="ECO:0000256" key="2">
    <source>
        <dbReference type="ARBA" id="ARBA00012438"/>
    </source>
</evidence>
<keyword evidence="3" id="KW-0808">Transferase</keyword>
<organism evidence="3 4">
    <name type="scientific">Vibrio maritimus</name>
    <dbReference type="NCBI Taxonomy" id="990268"/>
    <lineage>
        <taxon>Bacteria</taxon>
        <taxon>Pseudomonadati</taxon>
        <taxon>Pseudomonadota</taxon>
        <taxon>Gammaproteobacteria</taxon>
        <taxon>Vibrionales</taxon>
        <taxon>Vibrionaceae</taxon>
        <taxon>Vibrio</taxon>
    </lineage>
</organism>